<comment type="caution">
    <text evidence="2">The sequence shown here is derived from an EMBL/GenBank/DDBJ whole genome shotgun (WGS) entry which is preliminary data.</text>
</comment>
<dbReference type="Proteomes" id="UP000324222">
    <property type="component" value="Unassembled WGS sequence"/>
</dbReference>
<evidence type="ECO:0000313" key="2">
    <source>
        <dbReference type="EMBL" id="MPC92256.1"/>
    </source>
</evidence>
<evidence type="ECO:0000256" key="1">
    <source>
        <dbReference type="SAM" id="MobiDB-lite"/>
    </source>
</evidence>
<gene>
    <name evidence="2" type="ORF">E2C01_087335</name>
</gene>
<protein>
    <submittedName>
        <fullName evidence="2">Uncharacterized protein</fullName>
    </submittedName>
</protein>
<sequence>MRRRCDLTCGSRESYRRNIEVTTTTFTPHSSSSCSSSSSSSSSHHSHLVPSLKPLTHSFTPATALPFKPKILYANPRLQRRVALNTWSP</sequence>
<dbReference type="EMBL" id="VSRR010090619">
    <property type="protein sequence ID" value="MPC92256.1"/>
    <property type="molecule type" value="Genomic_DNA"/>
</dbReference>
<feature type="compositionally biased region" description="Low complexity" evidence="1">
    <location>
        <begin position="29"/>
        <end position="43"/>
    </location>
</feature>
<keyword evidence="3" id="KW-1185">Reference proteome</keyword>
<evidence type="ECO:0000313" key="3">
    <source>
        <dbReference type="Proteomes" id="UP000324222"/>
    </source>
</evidence>
<dbReference type="PROSITE" id="PS51257">
    <property type="entry name" value="PROKAR_LIPOPROTEIN"/>
    <property type="match status" value="1"/>
</dbReference>
<dbReference type="AlphaFoldDB" id="A0A5B7JDS4"/>
<feature type="region of interest" description="Disordered" evidence="1">
    <location>
        <begin position="21"/>
        <end position="52"/>
    </location>
</feature>
<name>A0A5B7JDS4_PORTR</name>
<proteinExistence type="predicted"/>
<reference evidence="2 3" key="1">
    <citation type="submission" date="2019-05" db="EMBL/GenBank/DDBJ databases">
        <title>Another draft genome of Portunus trituberculatus and its Hox gene families provides insights of decapod evolution.</title>
        <authorList>
            <person name="Jeong J.-H."/>
            <person name="Song I."/>
            <person name="Kim S."/>
            <person name="Choi T."/>
            <person name="Kim D."/>
            <person name="Ryu S."/>
            <person name="Kim W."/>
        </authorList>
    </citation>
    <scope>NUCLEOTIDE SEQUENCE [LARGE SCALE GENOMIC DNA]</scope>
    <source>
        <tissue evidence="2">Muscle</tissue>
    </source>
</reference>
<organism evidence="2 3">
    <name type="scientific">Portunus trituberculatus</name>
    <name type="common">Swimming crab</name>
    <name type="synonym">Neptunus trituberculatus</name>
    <dbReference type="NCBI Taxonomy" id="210409"/>
    <lineage>
        <taxon>Eukaryota</taxon>
        <taxon>Metazoa</taxon>
        <taxon>Ecdysozoa</taxon>
        <taxon>Arthropoda</taxon>
        <taxon>Crustacea</taxon>
        <taxon>Multicrustacea</taxon>
        <taxon>Malacostraca</taxon>
        <taxon>Eumalacostraca</taxon>
        <taxon>Eucarida</taxon>
        <taxon>Decapoda</taxon>
        <taxon>Pleocyemata</taxon>
        <taxon>Brachyura</taxon>
        <taxon>Eubrachyura</taxon>
        <taxon>Portunoidea</taxon>
        <taxon>Portunidae</taxon>
        <taxon>Portuninae</taxon>
        <taxon>Portunus</taxon>
    </lineage>
</organism>
<accession>A0A5B7JDS4</accession>